<protein>
    <submittedName>
        <fullName evidence="1">Uncharacterized protein</fullName>
    </submittedName>
</protein>
<dbReference type="AlphaFoldDB" id="A0A397SR91"/>
<evidence type="ECO:0000313" key="1">
    <source>
        <dbReference type="EMBL" id="RIA88690.1"/>
    </source>
</evidence>
<name>A0A397SR91_9GLOM</name>
<reference evidence="1 2" key="1">
    <citation type="submission" date="2018-06" db="EMBL/GenBank/DDBJ databases">
        <title>Comparative genomics reveals the genomic features of Rhizophagus irregularis, R. cerebriforme, R. diaphanum and Gigaspora rosea, and their symbiotic lifestyle signature.</title>
        <authorList>
            <person name="Morin E."/>
            <person name="San Clemente H."/>
            <person name="Chen E.C.H."/>
            <person name="De La Providencia I."/>
            <person name="Hainaut M."/>
            <person name="Kuo A."/>
            <person name="Kohler A."/>
            <person name="Murat C."/>
            <person name="Tang N."/>
            <person name="Roy S."/>
            <person name="Loubradou J."/>
            <person name="Henrissat B."/>
            <person name="Grigoriev I.V."/>
            <person name="Corradi N."/>
            <person name="Roux C."/>
            <person name="Martin F.M."/>
        </authorList>
    </citation>
    <scope>NUCLEOTIDE SEQUENCE [LARGE SCALE GENOMIC DNA]</scope>
    <source>
        <strain evidence="1 2">DAOM 227022</strain>
    </source>
</reference>
<evidence type="ECO:0000313" key="2">
    <source>
        <dbReference type="Proteomes" id="UP000265703"/>
    </source>
</evidence>
<dbReference type="OrthoDB" id="10581379at2759"/>
<sequence length="153" mass="17735">MYNRNHKKNFHSTATATVSTAVAGGSFVASGILNYELKGVRVQFSQFLREMQELLENINNNISCFEIYWENQIVEIEDIIKKLEHNDKNGRRLVKTLARTISAKAKKIRIDSESYSVNMRQALNKDSISQTYRDYRPVTVIVDFIHSDYIEQI</sequence>
<keyword evidence="2" id="KW-1185">Reference proteome</keyword>
<proteinExistence type="predicted"/>
<dbReference type="EMBL" id="QKYT01000252">
    <property type="protein sequence ID" value="RIA88690.1"/>
    <property type="molecule type" value="Genomic_DNA"/>
</dbReference>
<comment type="caution">
    <text evidence="1">The sequence shown here is derived from an EMBL/GenBank/DDBJ whole genome shotgun (WGS) entry which is preliminary data.</text>
</comment>
<gene>
    <name evidence="1" type="ORF">C1645_825977</name>
</gene>
<accession>A0A397SR91</accession>
<dbReference type="Proteomes" id="UP000265703">
    <property type="component" value="Unassembled WGS sequence"/>
</dbReference>
<organism evidence="1 2">
    <name type="scientific">Glomus cerebriforme</name>
    <dbReference type="NCBI Taxonomy" id="658196"/>
    <lineage>
        <taxon>Eukaryota</taxon>
        <taxon>Fungi</taxon>
        <taxon>Fungi incertae sedis</taxon>
        <taxon>Mucoromycota</taxon>
        <taxon>Glomeromycotina</taxon>
        <taxon>Glomeromycetes</taxon>
        <taxon>Glomerales</taxon>
        <taxon>Glomeraceae</taxon>
        <taxon>Glomus</taxon>
    </lineage>
</organism>